<dbReference type="Pfam" id="PF06888">
    <property type="entry name" value="Put_Phosphatase"/>
    <property type="match status" value="1"/>
</dbReference>
<dbReference type="NCBIfam" id="TIGR01489">
    <property type="entry name" value="DKMTPPase-SF"/>
    <property type="match status" value="1"/>
</dbReference>
<evidence type="ECO:0000256" key="3">
    <source>
        <dbReference type="ARBA" id="ARBA00022723"/>
    </source>
</evidence>
<comment type="cofactor">
    <cofactor evidence="1">
        <name>Mg(2+)</name>
        <dbReference type="ChEBI" id="CHEBI:18420"/>
    </cofactor>
</comment>
<evidence type="ECO:0000256" key="1">
    <source>
        <dbReference type="ARBA" id="ARBA00001946"/>
    </source>
</evidence>
<dbReference type="GO" id="GO:0006564">
    <property type="term" value="P:L-serine biosynthetic process"/>
    <property type="evidence" value="ECO:0007669"/>
    <property type="project" value="TreeGrafter"/>
</dbReference>
<dbReference type="EMBL" id="DVOD01000062">
    <property type="protein sequence ID" value="HIU93196.1"/>
    <property type="molecule type" value="Genomic_DNA"/>
</dbReference>
<evidence type="ECO:0000313" key="6">
    <source>
        <dbReference type="EMBL" id="HIU93196.1"/>
    </source>
</evidence>
<dbReference type="GO" id="GO:0005737">
    <property type="term" value="C:cytoplasm"/>
    <property type="evidence" value="ECO:0007669"/>
    <property type="project" value="TreeGrafter"/>
</dbReference>
<comment type="similarity">
    <text evidence="2">Belongs to the HAD-like hydrolase superfamily. SerB family.</text>
</comment>
<evidence type="ECO:0000256" key="2">
    <source>
        <dbReference type="ARBA" id="ARBA00009184"/>
    </source>
</evidence>
<keyword evidence="3" id="KW-0479">Metal-binding</keyword>
<keyword evidence="4 6" id="KW-0378">Hydrolase</keyword>
<reference evidence="6" key="1">
    <citation type="submission" date="2020-10" db="EMBL/GenBank/DDBJ databases">
        <authorList>
            <person name="Gilroy R."/>
        </authorList>
    </citation>
    <scope>NUCLEOTIDE SEQUENCE</scope>
    <source>
        <strain evidence="6">CHK154-7741</strain>
    </source>
</reference>
<accession>A0A9D1N1Z2</accession>
<reference evidence="6" key="2">
    <citation type="journal article" date="2021" name="PeerJ">
        <title>Extensive microbial diversity within the chicken gut microbiome revealed by metagenomics and culture.</title>
        <authorList>
            <person name="Gilroy R."/>
            <person name="Ravi A."/>
            <person name="Getino M."/>
            <person name="Pursley I."/>
            <person name="Horton D.L."/>
            <person name="Alikhan N.F."/>
            <person name="Baker D."/>
            <person name="Gharbi K."/>
            <person name="Hall N."/>
            <person name="Watson M."/>
            <person name="Adriaenssens E.M."/>
            <person name="Foster-Nyarko E."/>
            <person name="Jarju S."/>
            <person name="Secka A."/>
            <person name="Antonio M."/>
            <person name="Oren A."/>
            <person name="Chaudhuri R.R."/>
            <person name="La Ragione R."/>
            <person name="Hildebrand F."/>
            <person name="Pallen M.J."/>
        </authorList>
    </citation>
    <scope>NUCLEOTIDE SEQUENCE</scope>
    <source>
        <strain evidence="6">CHK154-7741</strain>
    </source>
</reference>
<sequence>MKNFQFFSDFDGTITKEDTLNKFLRVYAKTDWLEVEEKWMNGDIGSKQCIEEQMQLFPLMEQKTIDEFIESIEIDETFPDFLEYLKSEDIDFTIVSDGFDYFIERILAKNNINGVKIFSNKLKFENGRFQTFFPHFNENCKRKSGVCKCSVVKNHRIVTKPVLYAGDGLSDFCVSGKVDILFAKGSLLEYCKDTKNDYRDGFDLVGFKSFDEIKNYIKSV</sequence>
<dbReference type="Proteomes" id="UP000886748">
    <property type="component" value="Unassembled WGS sequence"/>
</dbReference>
<protein>
    <submittedName>
        <fullName evidence="6">MtnX-like HAD-IB family phosphatase</fullName>
        <ecNumber evidence="6">3.1.3.-</ecNumber>
    </submittedName>
</protein>
<organism evidence="6 7">
    <name type="scientific">Candidatus Limenecus avicola</name>
    <dbReference type="NCBI Taxonomy" id="2840847"/>
    <lineage>
        <taxon>Bacteria</taxon>
        <taxon>Bacillati</taxon>
        <taxon>Bacillota</taxon>
        <taxon>Clostridia</taxon>
        <taxon>Eubacteriales</taxon>
        <taxon>Clostridiaceae</taxon>
        <taxon>Clostridiaceae incertae sedis</taxon>
        <taxon>Candidatus Limenecus</taxon>
    </lineage>
</organism>
<gene>
    <name evidence="6" type="ORF">IAD26_08710</name>
</gene>
<dbReference type="InterPro" id="IPR036412">
    <property type="entry name" value="HAD-like_sf"/>
</dbReference>
<dbReference type="GO" id="GO:0000287">
    <property type="term" value="F:magnesium ion binding"/>
    <property type="evidence" value="ECO:0007669"/>
    <property type="project" value="TreeGrafter"/>
</dbReference>
<dbReference type="InterPro" id="IPR016965">
    <property type="entry name" value="Pase_PHOSPHO-typ"/>
</dbReference>
<evidence type="ECO:0000256" key="5">
    <source>
        <dbReference type="ARBA" id="ARBA00022842"/>
    </source>
</evidence>
<dbReference type="SUPFAM" id="SSF56784">
    <property type="entry name" value="HAD-like"/>
    <property type="match status" value="1"/>
</dbReference>
<dbReference type="GO" id="GO:0036424">
    <property type="term" value="F:L-phosphoserine phosphatase activity"/>
    <property type="evidence" value="ECO:0007669"/>
    <property type="project" value="TreeGrafter"/>
</dbReference>
<name>A0A9D1N1Z2_9CLOT</name>
<dbReference type="PANTHER" id="PTHR43344:SF21">
    <property type="entry name" value="POLYOL PHOSPHATE PHOSPHATASE PYP1"/>
    <property type="match status" value="1"/>
</dbReference>
<dbReference type="InterPro" id="IPR023214">
    <property type="entry name" value="HAD_sf"/>
</dbReference>
<keyword evidence="5" id="KW-0460">Magnesium</keyword>
<dbReference type="NCBIfam" id="TIGR01488">
    <property type="entry name" value="HAD-SF-IB"/>
    <property type="match status" value="1"/>
</dbReference>
<evidence type="ECO:0000256" key="4">
    <source>
        <dbReference type="ARBA" id="ARBA00022801"/>
    </source>
</evidence>
<dbReference type="AlphaFoldDB" id="A0A9D1N1Z2"/>
<dbReference type="PANTHER" id="PTHR43344">
    <property type="entry name" value="PHOSPHOSERINE PHOSPHATASE"/>
    <property type="match status" value="1"/>
</dbReference>
<dbReference type="Gene3D" id="3.40.50.1000">
    <property type="entry name" value="HAD superfamily/HAD-like"/>
    <property type="match status" value="1"/>
</dbReference>
<evidence type="ECO:0000313" key="7">
    <source>
        <dbReference type="Proteomes" id="UP000886748"/>
    </source>
</evidence>
<dbReference type="InterPro" id="IPR050582">
    <property type="entry name" value="HAD-like_SerB"/>
</dbReference>
<dbReference type="Gene3D" id="3.90.1470.20">
    <property type="match status" value="1"/>
</dbReference>
<comment type="caution">
    <text evidence="6">The sequence shown here is derived from an EMBL/GenBank/DDBJ whole genome shotgun (WGS) entry which is preliminary data.</text>
</comment>
<proteinExistence type="inferred from homology"/>
<dbReference type="EC" id="3.1.3.-" evidence="6"/>
<dbReference type="InterPro" id="IPR006384">
    <property type="entry name" value="HAD_hydro_PyrdxlP_Pase-like"/>
</dbReference>